<organism evidence="1 2">
    <name type="scientific">Trema orientale</name>
    <name type="common">Charcoal tree</name>
    <name type="synonym">Celtis orientalis</name>
    <dbReference type="NCBI Taxonomy" id="63057"/>
    <lineage>
        <taxon>Eukaryota</taxon>
        <taxon>Viridiplantae</taxon>
        <taxon>Streptophyta</taxon>
        <taxon>Embryophyta</taxon>
        <taxon>Tracheophyta</taxon>
        <taxon>Spermatophyta</taxon>
        <taxon>Magnoliopsida</taxon>
        <taxon>eudicotyledons</taxon>
        <taxon>Gunneridae</taxon>
        <taxon>Pentapetalae</taxon>
        <taxon>rosids</taxon>
        <taxon>fabids</taxon>
        <taxon>Rosales</taxon>
        <taxon>Cannabaceae</taxon>
        <taxon>Trema</taxon>
    </lineage>
</organism>
<evidence type="ECO:0008006" key="3">
    <source>
        <dbReference type="Google" id="ProtNLM"/>
    </source>
</evidence>
<keyword evidence="2" id="KW-1185">Reference proteome</keyword>
<evidence type="ECO:0000313" key="1">
    <source>
        <dbReference type="EMBL" id="PON34450.1"/>
    </source>
</evidence>
<sequence>MSKYRRALAKRSGMSGKTIGMRTVRMNEVGAEPIETPPKSLHLRRFFFVAGVGLVRAFRPLDLDPGLMDVRGSNNMMITITPVKRHRRSGSFERWFTVRKSAILKAIIQETTYKKTGDRLQFVGIKRYH</sequence>
<evidence type="ECO:0000313" key="2">
    <source>
        <dbReference type="Proteomes" id="UP000237000"/>
    </source>
</evidence>
<proteinExistence type="predicted"/>
<accession>A0A2P5AD30</accession>
<protein>
    <recommendedName>
        <fullName evidence="3">Ribosomal protein</fullName>
    </recommendedName>
</protein>
<name>A0A2P5AD30_TREOI</name>
<reference evidence="2" key="1">
    <citation type="submission" date="2016-06" db="EMBL/GenBank/DDBJ databases">
        <title>Parallel loss of symbiosis genes in relatives of nitrogen-fixing non-legume Parasponia.</title>
        <authorList>
            <person name="Van Velzen R."/>
            <person name="Holmer R."/>
            <person name="Bu F."/>
            <person name="Rutten L."/>
            <person name="Van Zeijl A."/>
            <person name="Liu W."/>
            <person name="Santuari L."/>
            <person name="Cao Q."/>
            <person name="Sharma T."/>
            <person name="Shen D."/>
            <person name="Roswanjaya Y."/>
            <person name="Wardhani T."/>
            <person name="Kalhor M.S."/>
            <person name="Jansen J."/>
            <person name="Van den Hoogen J."/>
            <person name="Gungor B."/>
            <person name="Hartog M."/>
            <person name="Hontelez J."/>
            <person name="Verver J."/>
            <person name="Yang W.-C."/>
            <person name="Schijlen E."/>
            <person name="Repin R."/>
            <person name="Schilthuizen M."/>
            <person name="Schranz E."/>
            <person name="Heidstra R."/>
            <person name="Miyata K."/>
            <person name="Fedorova E."/>
            <person name="Kohlen W."/>
            <person name="Bisseling T."/>
            <person name="Smit S."/>
            <person name="Geurts R."/>
        </authorList>
    </citation>
    <scope>NUCLEOTIDE SEQUENCE [LARGE SCALE GENOMIC DNA]</scope>
    <source>
        <strain evidence="2">cv. RG33-2</strain>
    </source>
</reference>
<dbReference type="OrthoDB" id="10389121at2759"/>
<comment type="caution">
    <text evidence="1">The sequence shown here is derived from an EMBL/GenBank/DDBJ whole genome shotgun (WGS) entry which is preliminary data.</text>
</comment>
<dbReference type="AlphaFoldDB" id="A0A2P5AD30"/>
<dbReference type="EMBL" id="JXTC01000934">
    <property type="protein sequence ID" value="PON34450.1"/>
    <property type="molecule type" value="Genomic_DNA"/>
</dbReference>
<dbReference type="InParanoid" id="A0A2P5AD30"/>
<gene>
    <name evidence="1" type="ORF">TorRG33x02_353280</name>
</gene>
<dbReference type="Proteomes" id="UP000237000">
    <property type="component" value="Unassembled WGS sequence"/>
</dbReference>